<proteinExistence type="predicted"/>
<evidence type="ECO:0000256" key="1">
    <source>
        <dbReference type="SAM" id="MobiDB-lite"/>
    </source>
</evidence>
<organism evidence="2 3">
    <name type="scientific">Ambrosiozyma monospora</name>
    <name type="common">Yeast</name>
    <name type="synonym">Endomycopsis monosporus</name>
    <dbReference type="NCBI Taxonomy" id="43982"/>
    <lineage>
        <taxon>Eukaryota</taxon>
        <taxon>Fungi</taxon>
        <taxon>Dikarya</taxon>
        <taxon>Ascomycota</taxon>
        <taxon>Saccharomycotina</taxon>
        <taxon>Pichiomycetes</taxon>
        <taxon>Pichiales</taxon>
        <taxon>Pichiaceae</taxon>
        <taxon>Ambrosiozyma</taxon>
    </lineage>
</organism>
<name>A0A9W6WLD1_AMBMO</name>
<dbReference type="EMBL" id="BSXU01016810">
    <property type="protein sequence ID" value="GME83847.1"/>
    <property type="molecule type" value="Genomic_DNA"/>
</dbReference>
<dbReference type="AlphaFoldDB" id="A0A9W6WLD1"/>
<feature type="compositionally biased region" description="Basic and acidic residues" evidence="1">
    <location>
        <begin position="31"/>
        <end position="43"/>
    </location>
</feature>
<feature type="compositionally biased region" description="Polar residues" evidence="1">
    <location>
        <begin position="1"/>
        <end position="18"/>
    </location>
</feature>
<sequence length="71" mass="7270">MGTTSSALQGITTGSLNTIPGPFRGSGFNRRRVESVPLKDDPFAGKPNDGNTSGNSSSGASADSKDKKVEL</sequence>
<protein>
    <submittedName>
        <fullName evidence="2">Unnamed protein product</fullName>
    </submittedName>
</protein>
<feature type="compositionally biased region" description="Low complexity" evidence="1">
    <location>
        <begin position="48"/>
        <end position="62"/>
    </location>
</feature>
<comment type="caution">
    <text evidence="2">The sequence shown here is derived from an EMBL/GenBank/DDBJ whole genome shotgun (WGS) entry which is preliminary data.</text>
</comment>
<dbReference type="Proteomes" id="UP001165063">
    <property type="component" value="Unassembled WGS sequence"/>
</dbReference>
<accession>A0A9W6WLD1</accession>
<gene>
    <name evidence="2" type="ORF">Amon01_001012300</name>
</gene>
<evidence type="ECO:0000313" key="2">
    <source>
        <dbReference type="EMBL" id="GME83847.1"/>
    </source>
</evidence>
<evidence type="ECO:0000313" key="3">
    <source>
        <dbReference type="Proteomes" id="UP001165063"/>
    </source>
</evidence>
<reference evidence="2" key="1">
    <citation type="submission" date="2023-04" db="EMBL/GenBank/DDBJ databases">
        <title>Ambrosiozyma monospora NBRC 1965.</title>
        <authorList>
            <person name="Ichikawa N."/>
            <person name="Sato H."/>
            <person name="Tonouchi N."/>
        </authorList>
    </citation>
    <scope>NUCLEOTIDE SEQUENCE</scope>
    <source>
        <strain evidence="2">NBRC 1965</strain>
    </source>
</reference>
<keyword evidence="3" id="KW-1185">Reference proteome</keyword>
<feature type="region of interest" description="Disordered" evidence="1">
    <location>
        <begin position="1"/>
        <end position="71"/>
    </location>
</feature>